<dbReference type="EMBL" id="JAACJN010000004">
    <property type="protein sequence ID" value="KAF5392853.1"/>
    <property type="molecule type" value="Genomic_DNA"/>
</dbReference>
<dbReference type="Pfam" id="PF11790">
    <property type="entry name" value="Glyco_hydro_cc"/>
    <property type="match status" value="1"/>
</dbReference>
<dbReference type="GO" id="GO:0009277">
    <property type="term" value="C:fungal-type cell wall"/>
    <property type="evidence" value="ECO:0007669"/>
    <property type="project" value="TreeGrafter"/>
</dbReference>
<dbReference type="OrthoDB" id="43654at2759"/>
<keyword evidence="1" id="KW-0732">Signal</keyword>
<comment type="caution">
    <text evidence="3">The sequence shown here is derived from an EMBL/GenBank/DDBJ whole genome shotgun (WGS) entry which is preliminary data.</text>
</comment>
<gene>
    <name evidence="3" type="ORF">D9757_000956</name>
</gene>
<dbReference type="AlphaFoldDB" id="A0A8H5I0F0"/>
<proteinExistence type="predicted"/>
<dbReference type="Proteomes" id="UP000518752">
    <property type="component" value="Unassembled WGS sequence"/>
</dbReference>
<dbReference type="PANTHER" id="PTHR34154:SF3">
    <property type="entry name" value="ALKALI-SENSITIVE LINKAGE PROTEIN 1"/>
    <property type="match status" value="1"/>
</dbReference>
<dbReference type="GO" id="GO:0071966">
    <property type="term" value="P:fungal-type cell wall polysaccharide metabolic process"/>
    <property type="evidence" value="ECO:0007669"/>
    <property type="project" value="TreeGrafter"/>
</dbReference>
<evidence type="ECO:0000313" key="3">
    <source>
        <dbReference type="EMBL" id="KAF5392853.1"/>
    </source>
</evidence>
<sequence length="270" mass="29449">MVFKLRASFSALLLAILLVAFSSFTAAAPNPLQRRATNAKRGIAYETSSNPDPSHLANTAISWLYNWGDTAPAKLPSGIQFVPMQWGKNGIEGFQTKAKAAKATYVLGFNEPERPDQANMPVATAVQLFKQYITPLRSQGIKVGAPAVSSAPEGQAWIKAFAQQCTGCFDFIPLHWYGTGSSNFLAYLDTMHKDPALATYHFWVTEFGDTTMNNAATVKTFLTDTVKGMDGLSYVDRYAWFDYSTSTPGLQTNLLDASGNLNDLGKTYVA</sequence>
<dbReference type="InterPro" id="IPR024655">
    <property type="entry name" value="Asl1_glyco_hydro_catalytic"/>
</dbReference>
<accession>A0A8H5I0F0</accession>
<keyword evidence="4" id="KW-1185">Reference proteome</keyword>
<feature type="chain" id="PRO_5034995626" description="Asl1-like glycosyl hydrolase catalytic domain-containing protein" evidence="1">
    <location>
        <begin position="28"/>
        <end position="270"/>
    </location>
</feature>
<feature type="signal peptide" evidence="1">
    <location>
        <begin position="1"/>
        <end position="27"/>
    </location>
</feature>
<protein>
    <recommendedName>
        <fullName evidence="2">Asl1-like glycosyl hydrolase catalytic domain-containing protein</fullName>
    </recommendedName>
</protein>
<dbReference type="SUPFAM" id="SSF51445">
    <property type="entry name" value="(Trans)glycosidases"/>
    <property type="match status" value="1"/>
</dbReference>
<dbReference type="InterPro" id="IPR017853">
    <property type="entry name" value="GH"/>
</dbReference>
<dbReference type="Gene3D" id="3.20.20.80">
    <property type="entry name" value="Glycosidases"/>
    <property type="match status" value="1"/>
</dbReference>
<organism evidence="3 4">
    <name type="scientific">Collybiopsis confluens</name>
    <dbReference type="NCBI Taxonomy" id="2823264"/>
    <lineage>
        <taxon>Eukaryota</taxon>
        <taxon>Fungi</taxon>
        <taxon>Dikarya</taxon>
        <taxon>Basidiomycota</taxon>
        <taxon>Agaricomycotina</taxon>
        <taxon>Agaricomycetes</taxon>
        <taxon>Agaricomycetidae</taxon>
        <taxon>Agaricales</taxon>
        <taxon>Marasmiineae</taxon>
        <taxon>Omphalotaceae</taxon>
        <taxon>Collybiopsis</taxon>
    </lineage>
</organism>
<dbReference type="PANTHER" id="PTHR34154">
    <property type="entry name" value="ALKALI-SENSITIVE LINKAGE PROTEIN 1"/>
    <property type="match status" value="1"/>
</dbReference>
<reference evidence="3 4" key="1">
    <citation type="journal article" date="2020" name="ISME J.">
        <title>Uncovering the hidden diversity of litter-decomposition mechanisms in mushroom-forming fungi.</title>
        <authorList>
            <person name="Floudas D."/>
            <person name="Bentzer J."/>
            <person name="Ahren D."/>
            <person name="Johansson T."/>
            <person name="Persson P."/>
            <person name="Tunlid A."/>
        </authorList>
    </citation>
    <scope>NUCLEOTIDE SEQUENCE [LARGE SCALE GENOMIC DNA]</scope>
    <source>
        <strain evidence="3 4">CBS 406.79</strain>
    </source>
</reference>
<evidence type="ECO:0000259" key="2">
    <source>
        <dbReference type="Pfam" id="PF11790"/>
    </source>
</evidence>
<evidence type="ECO:0000313" key="4">
    <source>
        <dbReference type="Proteomes" id="UP000518752"/>
    </source>
</evidence>
<dbReference type="InterPro" id="IPR053183">
    <property type="entry name" value="ASL1"/>
</dbReference>
<name>A0A8H5I0F0_9AGAR</name>
<evidence type="ECO:0000256" key="1">
    <source>
        <dbReference type="SAM" id="SignalP"/>
    </source>
</evidence>
<feature type="domain" description="Asl1-like glycosyl hydrolase catalytic" evidence="2">
    <location>
        <begin position="42"/>
        <end position="268"/>
    </location>
</feature>